<accession>A0A7R8HA73</accession>
<sequence length="252" mass="28874">MNVRLVILLILPRNSPSGKIEALSRNIFVDENKLPGVINKDGKRCVPKLIQVEEIVYEQGMECQHTFKKKCHSTYITDYSSSSNKRCYNSFKKSCHITFKSVPHVEKVNKCHTPYVKECGDGIDGPEVCSTQYENHCETKYKTYELEQDEPDCKMVEELRCQNVTVELLHIDLEDSSQPYAVKEKMRKVASSEVEICAPSNCKSKPGKEICHEESRTIIQRIPEEDCDLQPEENCLMESVLVPRLISKARLV</sequence>
<dbReference type="AlphaFoldDB" id="A0A7R8HA73"/>
<protein>
    <submittedName>
        <fullName evidence="1">(salmon louse) hypothetical protein</fullName>
    </submittedName>
</protein>
<evidence type="ECO:0000313" key="1">
    <source>
        <dbReference type="EMBL" id="CAF2967884.1"/>
    </source>
</evidence>
<keyword evidence="2" id="KW-1185">Reference proteome</keyword>
<gene>
    <name evidence="1" type="ORF">LSAA_11904</name>
</gene>
<proteinExistence type="predicted"/>
<evidence type="ECO:0000313" key="2">
    <source>
        <dbReference type="Proteomes" id="UP000675881"/>
    </source>
</evidence>
<organism evidence="1 2">
    <name type="scientific">Lepeophtheirus salmonis</name>
    <name type="common">Salmon louse</name>
    <name type="synonym">Caligus salmonis</name>
    <dbReference type="NCBI Taxonomy" id="72036"/>
    <lineage>
        <taxon>Eukaryota</taxon>
        <taxon>Metazoa</taxon>
        <taxon>Ecdysozoa</taxon>
        <taxon>Arthropoda</taxon>
        <taxon>Crustacea</taxon>
        <taxon>Multicrustacea</taxon>
        <taxon>Hexanauplia</taxon>
        <taxon>Copepoda</taxon>
        <taxon>Siphonostomatoida</taxon>
        <taxon>Caligidae</taxon>
        <taxon>Lepeophtheirus</taxon>
    </lineage>
</organism>
<name>A0A7R8HA73_LEPSM</name>
<reference evidence="1" key="1">
    <citation type="submission" date="2021-02" db="EMBL/GenBank/DDBJ databases">
        <authorList>
            <person name="Bekaert M."/>
        </authorList>
    </citation>
    <scope>NUCLEOTIDE SEQUENCE</scope>
    <source>
        <strain evidence="1">IoA-00</strain>
    </source>
</reference>
<dbReference type="OrthoDB" id="6364333at2759"/>
<dbReference type="EMBL" id="HG994585">
    <property type="protein sequence ID" value="CAF2967884.1"/>
    <property type="molecule type" value="Genomic_DNA"/>
</dbReference>
<dbReference type="Proteomes" id="UP000675881">
    <property type="component" value="Chromosome 6"/>
</dbReference>